<dbReference type="PROSITE" id="PS50923">
    <property type="entry name" value="SUSHI"/>
    <property type="match status" value="2"/>
</dbReference>
<sequence length="280" mass="31538">MGWSRILVLANVFLTLWFCTAKGEVGFCDFPKISHGILYDEKKYETHSPVLSGKVFYYSCEYNFASPSNSFWTRITCTEAGWSPTPKCLRLCFFPFVENGNSTSSEQTHLQGDIVQVVCNQGYSLENNQSTLTCTEDGWSIPPKCTSIMSAGKCGPPPPTDNGDITSFPLPAYPPSSSVEYQCQSLYQLQGNKKITCRNGEWSEPPKCLYPCVISEETMNIYNITFKWRKGQKLYFQSGAYVEFVCKYGYKPTNPSPPFRTKCIDGHINFPSCSKKTLLV</sequence>
<dbReference type="SMART" id="SM00032">
    <property type="entry name" value="CCP"/>
    <property type="match status" value="4"/>
</dbReference>
<feature type="signal peptide" evidence="5">
    <location>
        <begin position="1"/>
        <end position="21"/>
    </location>
</feature>
<dbReference type="PANTHER" id="PTHR45785">
    <property type="entry name" value="COMPLEMENT FACTOR H-RELATED"/>
    <property type="match status" value="1"/>
</dbReference>
<keyword evidence="2 5" id="KW-0732">Signal</keyword>
<feature type="domain" description="Sushi" evidence="6">
    <location>
        <begin position="90"/>
        <end position="147"/>
    </location>
</feature>
<evidence type="ECO:0000256" key="2">
    <source>
        <dbReference type="ARBA" id="ARBA00022729"/>
    </source>
</evidence>
<keyword evidence="1 4" id="KW-0768">Sushi</keyword>
<dbReference type="Gene3D" id="2.10.70.10">
    <property type="entry name" value="Complement Module, domain 1"/>
    <property type="match status" value="4"/>
</dbReference>
<organism evidence="7 8">
    <name type="scientific">Mesocricetus auratus</name>
    <name type="common">Golden hamster</name>
    <dbReference type="NCBI Taxonomy" id="10036"/>
    <lineage>
        <taxon>Eukaryota</taxon>
        <taxon>Metazoa</taxon>
        <taxon>Chordata</taxon>
        <taxon>Craniata</taxon>
        <taxon>Vertebrata</taxon>
        <taxon>Euteleostomi</taxon>
        <taxon>Mammalia</taxon>
        <taxon>Eutheria</taxon>
        <taxon>Euarchontoglires</taxon>
        <taxon>Glires</taxon>
        <taxon>Rodentia</taxon>
        <taxon>Myomorpha</taxon>
        <taxon>Muroidea</taxon>
        <taxon>Cricetidae</taxon>
        <taxon>Cricetinae</taxon>
        <taxon>Mesocricetus</taxon>
    </lineage>
</organism>
<dbReference type="GeneID" id="101831136"/>
<dbReference type="Pfam" id="PF00084">
    <property type="entry name" value="Sushi"/>
    <property type="match status" value="3"/>
</dbReference>
<gene>
    <name evidence="8" type="primary">LOC101831136</name>
</gene>
<name>A0ABM2WQC7_MESAU</name>
<evidence type="ECO:0000259" key="6">
    <source>
        <dbReference type="PROSITE" id="PS50923"/>
    </source>
</evidence>
<feature type="domain" description="Sushi" evidence="6">
    <location>
        <begin position="152"/>
        <end position="210"/>
    </location>
</feature>
<evidence type="ECO:0000313" key="7">
    <source>
        <dbReference type="Proteomes" id="UP000886700"/>
    </source>
</evidence>
<dbReference type="InterPro" id="IPR051503">
    <property type="entry name" value="ComplSys_Reg/VirEntry_Med"/>
</dbReference>
<dbReference type="CDD" id="cd00033">
    <property type="entry name" value="CCP"/>
    <property type="match status" value="2"/>
</dbReference>
<dbReference type="InterPro" id="IPR035976">
    <property type="entry name" value="Sushi/SCR/CCP_sf"/>
</dbReference>
<dbReference type="Proteomes" id="UP000886700">
    <property type="component" value="Unplaced"/>
</dbReference>
<evidence type="ECO:0000256" key="4">
    <source>
        <dbReference type="PROSITE-ProRule" id="PRU00302"/>
    </source>
</evidence>
<accession>A0ABM2WQC7</accession>
<keyword evidence="7" id="KW-1185">Reference proteome</keyword>
<reference evidence="8" key="1">
    <citation type="submission" date="2025-08" db="UniProtKB">
        <authorList>
            <consortium name="RefSeq"/>
        </authorList>
    </citation>
    <scope>IDENTIFICATION</scope>
    <source>
        <tissue evidence="8">Liver</tissue>
    </source>
</reference>
<dbReference type="RefSeq" id="XP_040592972.1">
    <property type="nucleotide sequence ID" value="XM_040737038.1"/>
</dbReference>
<dbReference type="PANTHER" id="PTHR45785:SF7">
    <property type="entry name" value="COMPLEMENT FACTOR H"/>
    <property type="match status" value="1"/>
</dbReference>
<evidence type="ECO:0000256" key="1">
    <source>
        <dbReference type="ARBA" id="ARBA00022659"/>
    </source>
</evidence>
<keyword evidence="3 4" id="KW-1015">Disulfide bond</keyword>
<comment type="caution">
    <text evidence="4">Lacks conserved residue(s) required for the propagation of feature annotation.</text>
</comment>
<feature type="chain" id="PRO_5046102892" evidence="5">
    <location>
        <begin position="22"/>
        <end position="280"/>
    </location>
</feature>
<dbReference type="InterPro" id="IPR000436">
    <property type="entry name" value="Sushi_SCR_CCP_dom"/>
</dbReference>
<feature type="disulfide bond" evidence="4">
    <location>
        <begin position="154"/>
        <end position="197"/>
    </location>
</feature>
<evidence type="ECO:0000256" key="5">
    <source>
        <dbReference type="SAM" id="SignalP"/>
    </source>
</evidence>
<proteinExistence type="predicted"/>
<evidence type="ECO:0000256" key="3">
    <source>
        <dbReference type="ARBA" id="ARBA00023157"/>
    </source>
</evidence>
<dbReference type="SUPFAM" id="SSF57535">
    <property type="entry name" value="Complement control module/SCR domain"/>
    <property type="match status" value="4"/>
</dbReference>
<protein>
    <submittedName>
        <fullName evidence="8">Complement factor H-related protein 2</fullName>
    </submittedName>
</protein>
<evidence type="ECO:0000313" key="8">
    <source>
        <dbReference type="RefSeq" id="XP_040592972.1"/>
    </source>
</evidence>